<dbReference type="AlphaFoldDB" id="A0AAN7PSL5"/>
<proteinExistence type="predicted"/>
<sequence length="141" mass="14817">MICVRGIAVLSVLVLVQSAPRPSLEVCGNDRTCLLGSLFSVLFDLMYNKEVAISGANPITCETETTIGINASETTTENMLKTTKMEGSTISKTTGGKSTSSTTPLVISTSSATTPTNVFVSETIETVAINNSNFSLIRAVC</sequence>
<reference evidence="3" key="1">
    <citation type="submission" date="2023-01" db="EMBL/GenBank/DDBJ databases">
        <title>Key to firefly adult light organ development and bioluminescence: homeobox transcription factors regulate luciferase expression and transportation to peroxisome.</title>
        <authorList>
            <person name="Fu X."/>
        </authorList>
    </citation>
    <scope>NUCLEOTIDE SEQUENCE [LARGE SCALE GENOMIC DNA]</scope>
</reference>
<name>A0AAN7PSL5_9COLE</name>
<feature type="chain" id="PRO_5042922983" description="Antifreeze protein" evidence="1">
    <location>
        <begin position="19"/>
        <end position="141"/>
    </location>
</feature>
<comment type="caution">
    <text evidence="2">The sequence shown here is derived from an EMBL/GenBank/DDBJ whole genome shotgun (WGS) entry which is preliminary data.</text>
</comment>
<evidence type="ECO:0008006" key="4">
    <source>
        <dbReference type="Google" id="ProtNLM"/>
    </source>
</evidence>
<protein>
    <recommendedName>
        <fullName evidence="4">Antifreeze protein</fullName>
    </recommendedName>
</protein>
<dbReference type="Proteomes" id="UP001353858">
    <property type="component" value="Unassembled WGS sequence"/>
</dbReference>
<keyword evidence="1" id="KW-0732">Signal</keyword>
<evidence type="ECO:0000256" key="1">
    <source>
        <dbReference type="SAM" id="SignalP"/>
    </source>
</evidence>
<accession>A0AAN7PSL5</accession>
<feature type="signal peptide" evidence="1">
    <location>
        <begin position="1"/>
        <end position="18"/>
    </location>
</feature>
<dbReference type="EMBL" id="JARPUR010000006">
    <property type="protein sequence ID" value="KAK4874792.1"/>
    <property type="molecule type" value="Genomic_DNA"/>
</dbReference>
<evidence type="ECO:0000313" key="2">
    <source>
        <dbReference type="EMBL" id="KAK4874792.1"/>
    </source>
</evidence>
<keyword evidence="3" id="KW-1185">Reference proteome</keyword>
<organism evidence="2 3">
    <name type="scientific">Aquatica leii</name>
    <dbReference type="NCBI Taxonomy" id="1421715"/>
    <lineage>
        <taxon>Eukaryota</taxon>
        <taxon>Metazoa</taxon>
        <taxon>Ecdysozoa</taxon>
        <taxon>Arthropoda</taxon>
        <taxon>Hexapoda</taxon>
        <taxon>Insecta</taxon>
        <taxon>Pterygota</taxon>
        <taxon>Neoptera</taxon>
        <taxon>Endopterygota</taxon>
        <taxon>Coleoptera</taxon>
        <taxon>Polyphaga</taxon>
        <taxon>Elateriformia</taxon>
        <taxon>Elateroidea</taxon>
        <taxon>Lampyridae</taxon>
        <taxon>Luciolinae</taxon>
        <taxon>Aquatica</taxon>
    </lineage>
</organism>
<gene>
    <name evidence="2" type="ORF">RN001_014152</name>
</gene>
<evidence type="ECO:0000313" key="3">
    <source>
        <dbReference type="Proteomes" id="UP001353858"/>
    </source>
</evidence>